<dbReference type="KEGG" id="dosa:Os02g0756300"/>
<evidence type="ECO:0000313" key="1">
    <source>
        <dbReference type="EMBL" id="BAH91883.1"/>
    </source>
</evidence>
<dbReference type="EMBL" id="AP008208">
    <property type="protein sequence ID" value="BAH91883.1"/>
    <property type="molecule type" value="Genomic_DNA"/>
</dbReference>
<dbReference type="AlphaFoldDB" id="C7IY48"/>
<gene>
    <name evidence="1" type="ordered locus">Os02g0756300</name>
</gene>
<feature type="non-terminal residue" evidence="1">
    <location>
        <position position="1"/>
    </location>
</feature>
<accession>C7IY48</accession>
<organism evidence="1 2">
    <name type="scientific">Oryza sativa subsp. japonica</name>
    <name type="common">Rice</name>
    <dbReference type="NCBI Taxonomy" id="39947"/>
    <lineage>
        <taxon>Eukaryota</taxon>
        <taxon>Viridiplantae</taxon>
        <taxon>Streptophyta</taxon>
        <taxon>Embryophyta</taxon>
        <taxon>Tracheophyta</taxon>
        <taxon>Spermatophyta</taxon>
        <taxon>Magnoliopsida</taxon>
        <taxon>Liliopsida</taxon>
        <taxon>Poales</taxon>
        <taxon>Poaceae</taxon>
        <taxon>BOP clade</taxon>
        <taxon>Oryzoideae</taxon>
        <taxon>Oryzeae</taxon>
        <taxon>Oryzinae</taxon>
        <taxon>Oryza</taxon>
        <taxon>Oryza sativa</taxon>
    </lineage>
</organism>
<evidence type="ECO:0000313" key="2">
    <source>
        <dbReference type="Proteomes" id="UP000000763"/>
    </source>
</evidence>
<reference evidence="2" key="2">
    <citation type="journal article" date="2008" name="Nucleic Acids Res.">
        <title>The rice annotation project database (RAP-DB): 2008 update.</title>
        <authorList>
            <consortium name="The rice annotation project (RAP)"/>
        </authorList>
    </citation>
    <scope>GENOME REANNOTATION</scope>
    <source>
        <strain evidence="2">cv. Nipponbare</strain>
    </source>
</reference>
<name>C7IY48_ORYSJ</name>
<reference evidence="1 2" key="1">
    <citation type="journal article" date="2005" name="Nature">
        <title>The map-based sequence of the rice genome.</title>
        <authorList>
            <consortium name="International rice genome sequencing project (IRGSP)"/>
            <person name="Matsumoto T."/>
            <person name="Wu J."/>
            <person name="Kanamori H."/>
            <person name="Katayose Y."/>
            <person name="Fujisawa M."/>
            <person name="Namiki N."/>
            <person name="Mizuno H."/>
            <person name="Yamamoto K."/>
            <person name="Antonio B.A."/>
            <person name="Baba T."/>
            <person name="Sakata K."/>
            <person name="Nagamura Y."/>
            <person name="Aoki H."/>
            <person name="Arikawa K."/>
            <person name="Arita K."/>
            <person name="Bito T."/>
            <person name="Chiden Y."/>
            <person name="Fujitsuka N."/>
            <person name="Fukunaka R."/>
            <person name="Hamada M."/>
            <person name="Harada C."/>
            <person name="Hayashi A."/>
            <person name="Hijishita S."/>
            <person name="Honda M."/>
            <person name="Hosokawa S."/>
            <person name="Ichikawa Y."/>
            <person name="Idonuma A."/>
            <person name="Iijima M."/>
            <person name="Ikeda M."/>
            <person name="Ikeno M."/>
            <person name="Ito K."/>
            <person name="Ito S."/>
            <person name="Ito T."/>
            <person name="Ito Y."/>
            <person name="Ito Y."/>
            <person name="Iwabuchi A."/>
            <person name="Kamiya K."/>
            <person name="Karasawa W."/>
            <person name="Kurita K."/>
            <person name="Katagiri S."/>
            <person name="Kikuta A."/>
            <person name="Kobayashi H."/>
            <person name="Kobayashi N."/>
            <person name="Machita K."/>
            <person name="Maehara T."/>
            <person name="Masukawa M."/>
            <person name="Mizubayashi T."/>
            <person name="Mukai Y."/>
            <person name="Nagasaki H."/>
            <person name="Nagata Y."/>
            <person name="Naito S."/>
            <person name="Nakashima M."/>
            <person name="Nakama Y."/>
            <person name="Nakamichi Y."/>
            <person name="Nakamura M."/>
            <person name="Meguro A."/>
            <person name="Negishi M."/>
            <person name="Ohta I."/>
            <person name="Ohta T."/>
            <person name="Okamoto M."/>
            <person name="Ono N."/>
            <person name="Saji S."/>
            <person name="Sakaguchi M."/>
            <person name="Sakai K."/>
            <person name="Shibata M."/>
            <person name="Shimokawa T."/>
            <person name="Song J."/>
            <person name="Takazaki Y."/>
            <person name="Terasawa K."/>
            <person name="Tsugane M."/>
            <person name="Tsuji K."/>
            <person name="Ueda S."/>
            <person name="Waki K."/>
            <person name="Yamagata H."/>
            <person name="Yamamoto M."/>
            <person name="Yamamoto S."/>
            <person name="Yamane H."/>
            <person name="Yoshiki S."/>
            <person name="Yoshihara R."/>
            <person name="Yukawa K."/>
            <person name="Zhong H."/>
            <person name="Yano M."/>
            <person name="Yuan Q."/>
            <person name="Ouyang S."/>
            <person name="Liu J."/>
            <person name="Jones K.M."/>
            <person name="Gansberger K."/>
            <person name="Moffat K."/>
            <person name="Hill J."/>
            <person name="Bera J."/>
            <person name="Fadrosh D."/>
            <person name="Jin S."/>
            <person name="Johri S."/>
            <person name="Kim M."/>
            <person name="Overton L."/>
            <person name="Reardon M."/>
            <person name="Tsitrin T."/>
            <person name="Vuong H."/>
            <person name="Weaver B."/>
            <person name="Ciecko A."/>
            <person name="Tallon L."/>
            <person name="Jackson J."/>
            <person name="Pai G."/>
            <person name="Aken S.V."/>
            <person name="Utterback T."/>
            <person name="Reidmuller S."/>
            <person name="Feldblyum T."/>
            <person name="Hsiao J."/>
            <person name="Zismann V."/>
            <person name="Iobst S."/>
            <person name="de Vazeille A.R."/>
            <person name="Buell C.R."/>
            <person name="Ying K."/>
            <person name="Li Y."/>
            <person name="Lu T."/>
            <person name="Huang Y."/>
            <person name="Zhao Q."/>
            <person name="Feng Q."/>
            <person name="Zhang L."/>
            <person name="Zhu J."/>
            <person name="Weng Q."/>
            <person name="Mu J."/>
            <person name="Lu Y."/>
            <person name="Fan D."/>
            <person name="Liu Y."/>
            <person name="Guan J."/>
            <person name="Zhang Y."/>
            <person name="Yu S."/>
            <person name="Liu X."/>
            <person name="Zhang Y."/>
            <person name="Hong G."/>
            <person name="Han B."/>
            <person name="Choisne N."/>
            <person name="Demange N."/>
            <person name="Orjeda G."/>
            <person name="Samain S."/>
            <person name="Cattolico L."/>
            <person name="Pelletier E."/>
            <person name="Couloux A."/>
            <person name="Segurens B."/>
            <person name="Wincker P."/>
            <person name="D'Hont A."/>
            <person name="Scarpelli C."/>
            <person name="Weissenbach J."/>
            <person name="Salanoubat M."/>
            <person name="Quetier F."/>
            <person name="Yu Y."/>
            <person name="Kim H.R."/>
            <person name="Rambo T."/>
            <person name="Currie J."/>
            <person name="Collura K."/>
            <person name="Luo M."/>
            <person name="Yang T."/>
            <person name="Ammiraju J.S.S."/>
            <person name="Engler F."/>
            <person name="Soderlund C."/>
            <person name="Wing R.A."/>
            <person name="Palmer L.E."/>
            <person name="de la Bastide M."/>
            <person name="Spiegel L."/>
            <person name="Nascimento L."/>
            <person name="Zutavern T."/>
            <person name="O'Shaughnessy A."/>
            <person name="Dike S."/>
            <person name="Dedhia N."/>
            <person name="Preston R."/>
            <person name="Balija V."/>
            <person name="McCombie W.R."/>
            <person name="Chow T."/>
            <person name="Chen H."/>
            <person name="Chung M."/>
            <person name="Chen C."/>
            <person name="Shaw J."/>
            <person name="Wu H."/>
            <person name="Hsiao K."/>
            <person name="Chao Y."/>
            <person name="Chu M."/>
            <person name="Cheng C."/>
            <person name="Hour A."/>
            <person name="Lee P."/>
            <person name="Lin S."/>
            <person name="Lin Y."/>
            <person name="Liou J."/>
            <person name="Liu S."/>
            <person name="Hsing Y."/>
            <person name="Raghuvanshi S."/>
            <person name="Mohanty A."/>
            <person name="Bharti A.K."/>
            <person name="Gaur A."/>
            <person name="Gupta V."/>
            <person name="Kumar D."/>
            <person name="Ravi V."/>
            <person name="Vij S."/>
            <person name="Kapur A."/>
            <person name="Khurana P."/>
            <person name="Khurana P."/>
            <person name="Khurana J.P."/>
            <person name="Tyagi A.K."/>
            <person name="Gaikwad K."/>
            <person name="Singh A."/>
            <person name="Dalal V."/>
            <person name="Srivastava S."/>
            <person name="Dixit A."/>
            <person name="Pal A.K."/>
            <person name="Ghazi I.A."/>
            <person name="Yadav M."/>
            <person name="Pandit A."/>
            <person name="Bhargava A."/>
            <person name="Sureshbabu K."/>
            <person name="Batra K."/>
            <person name="Sharma T.R."/>
            <person name="Mohapatra T."/>
            <person name="Singh N.K."/>
            <person name="Messing J."/>
            <person name="Nelson A.B."/>
            <person name="Fuks G."/>
            <person name="Kavchok S."/>
            <person name="Keizer G."/>
            <person name="Linton E."/>
            <person name="Llaca V."/>
            <person name="Song R."/>
            <person name="Tanyolac B."/>
            <person name="Young S."/>
            <person name="Ho-Il K."/>
            <person name="Hahn J.H."/>
            <person name="Sangsakoo G."/>
            <person name="Vanavichit A."/>
            <person name="de Mattos Luiz.A.T."/>
            <person name="Zimmer P.D."/>
            <person name="Malone G."/>
            <person name="Dellagostin O."/>
            <person name="de Oliveira A.C."/>
            <person name="Bevan M."/>
            <person name="Bancroft I."/>
            <person name="Minx P."/>
            <person name="Cordum H."/>
            <person name="Wilson R."/>
            <person name="Cheng Z."/>
            <person name="Jin W."/>
            <person name="Jiang J."/>
            <person name="Leong S.A."/>
            <person name="Iwama H."/>
            <person name="Gojobori T."/>
            <person name="Itoh T."/>
            <person name="Niimura Y."/>
            <person name="Fujii Y."/>
            <person name="Habara T."/>
            <person name="Sakai H."/>
            <person name="Sato Y."/>
            <person name="Wilson G."/>
            <person name="Kumar K."/>
            <person name="McCouch S."/>
            <person name="Juretic N."/>
            <person name="Hoen D."/>
            <person name="Wright S."/>
            <person name="Bruskiewich R."/>
            <person name="Bureau T."/>
            <person name="Miyao A."/>
            <person name="Hirochika H."/>
            <person name="Nishikawa T."/>
            <person name="Kadowaki K."/>
            <person name="Sugiura M."/>
            <person name="Burr B."/>
            <person name="Sasaki T."/>
        </authorList>
    </citation>
    <scope>NUCLEOTIDE SEQUENCE [LARGE SCALE GENOMIC DNA]</scope>
    <source>
        <strain evidence="2">cv. Nipponbare</strain>
    </source>
</reference>
<proteinExistence type="predicted"/>
<protein>
    <submittedName>
        <fullName evidence="1">Os02g0756300 protein</fullName>
    </submittedName>
</protein>
<dbReference type="Proteomes" id="UP000000763">
    <property type="component" value="Chromosome 2"/>
</dbReference>
<sequence length="109" mass="11211">NPSPYGLVTVPATIEARIITIPSAPTSLLGATSGVPCGPYTGCANGHAHCPGHCFAELPTQMWVVPALASEPCLPHRLLQKPSTVTSSSVKTSATPPLLVPTRAASWSI</sequence>